<name>A0A4Z2IVI8_9TELE</name>
<protein>
    <submittedName>
        <fullName evidence="1">Uncharacterized protein</fullName>
    </submittedName>
</protein>
<accession>A0A4Z2IVI8</accession>
<proteinExistence type="predicted"/>
<dbReference type="Proteomes" id="UP000314294">
    <property type="component" value="Unassembled WGS sequence"/>
</dbReference>
<gene>
    <name evidence="1" type="ORF">EYF80_007621</name>
</gene>
<evidence type="ECO:0000313" key="2">
    <source>
        <dbReference type="Proteomes" id="UP000314294"/>
    </source>
</evidence>
<dbReference type="EMBL" id="SRLO01000042">
    <property type="protein sequence ID" value="TNN81975.1"/>
    <property type="molecule type" value="Genomic_DNA"/>
</dbReference>
<comment type="caution">
    <text evidence="1">The sequence shown here is derived from an EMBL/GenBank/DDBJ whole genome shotgun (WGS) entry which is preliminary data.</text>
</comment>
<dbReference type="AlphaFoldDB" id="A0A4Z2IVI8"/>
<keyword evidence="2" id="KW-1185">Reference proteome</keyword>
<evidence type="ECO:0000313" key="1">
    <source>
        <dbReference type="EMBL" id="TNN81975.1"/>
    </source>
</evidence>
<reference evidence="1 2" key="1">
    <citation type="submission" date="2019-03" db="EMBL/GenBank/DDBJ databases">
        <title>First draft genome of Liparis tanakae, snailfish: a comprehensive survey of snailfish specific genes.</title>
        <authorList>
            <person name="Kim W."/>
            <person name="Song I."/>
            <person name="Jeong J.-H."/>
            <person name="Kim D."/>
            <person name="Kim S."/>
            <person name="Ryu S."/>
            <person name="Song J.Y."/>
            <person name="Lee S.K."/>
        </authorList>
    </citation>
    <scope>NUCLEOTIDE SEQUENCE [LARGE SCALE GENOMIC DNA]</scope>
    <source>
        <tissue evidence="1">Muscle</tissue>
    </source>
</reference>
<organism evidence="1 2">
    <name type="scientific">Liparis tanakae</name>
    <name type="common">Tanaka's snailfish</name>
    <dbReference type="NCBI Taxonomy" id="230148"/>
    <lineage>
        <taxon>Eukaryota</taxon>
        <taxon>Metazoa</taxon>
        <taxon>Chordata</taxon>
        <taxon>Craniata</taxon>
        <taxon>Vertebrata</taxon>
        <taxon>Euteleostomi</taxon>
        <taxon>Actinopterygii</taxon>
        <taxon>Neopterygii</taxon>
        <taxon>Teleostei</taxon>
        <taxon>Neoteleostei</taxon>
        <taxon>Acanthomorphata</taxon>
        <taxon>Eupercaria</taxon>
        <taxon>Perciformes</taxon>
        <taxon>Cottioidei</taxon>
        <taxon>Cottales</taxon>
        <taxon>Liparidae</taxon>
        <taxon>Liparis</taxon>
    </lineage>
</organism>
<sequence>MCLDETFLSLCGPVASEHCEPVLSSGSSCLVVDPEVCCDSDPRVKRDTGKVHAQVNVLGPHIVGRFGVEHRVDAAVQVGLVGGLGAASHGHDGGPGPVPRQHSHLPVLVSTMMALAQHLKEASTAPMAVVSVGSRVRWVVRRSSSNICLWYMAASASRAI</sequence>